<evidence type="ECO:0000256" key="6">
    <source>
        <dbReference type="ARBA" id="ARBA00022833"/>
    </source>
</evidence>
<evidence type="ECO:0000256" key="7">
    <source>
        <dbReference type="ARBA" id="ARBA00023049"/>
    </source>
</evidence>
<reference evidence="11" key="1">
    <citation type="submission" date="2024-06" db="EMBL/GenBank/DDBJ databases">
        <title>Multi-omics analyses provide insights into the biosynthesis of the anticancer antibiotic pleurotin in Hohenbuehelia grisea.</title>
        <authorList>
            <person name="Weaver J.A."/>
            <person name="Alberti F."/>
        </authorList>
    </citation>
    <scope>NUCLEOTIDE SEQUENCE [LARGE SCALE GENOMIC DNA]</scope>
    <source>
        <strain evidence="11">T-177</strain>
    </source>
</reference>
<proteinExistence type="inferred from homology"/>
<protein>
    <recommendedName>
        <fullName evidence="9">Lysine-specific metallo-endopeptidase domain-containing protein</fullName>
    </recommendedName>
</protein>
<feature type="domain" description="Lysine-specific metallo-endopeptidase" evidence="9">
    <location>
        <begin position="78"/>
        <end position="234"/>
    </location>
</feature>
<evidence type="ECO:0000313" key="11">
    <source>
        <dbReference type="Proteomes" id="UP001556367"/>
    </source>
</evidence>
<feature type="chain" id="PRO_5045988098" description="Lysine-specific metallo-endopeptidase domain-containing protein" evidence="8">
    <location>
        <begin position="24"/>
        <end position="240"/>
    </location>
</feature>
<sequence>MLVSARLAFLTLIAASAVLVVDARSVNATGRATGLDARDFRAVRETAGPTFVNCNSQQEATIRKGITTANGYRDDAIKYLTKLGPKPTENNSNLHRYIKWFGRYNDDRYRSVYTLFSAMKSHPLDSTEFTCATFMQCKKNTSFLRAFILVAFVITPDIGKINLCSNFWKESDEAQARALLHETTHFSYELTETGATRKTDYVYGSEAGQKLAKEPMMGPQSAVMNADNYAFFAADSDGNL</sequence>
<evidence type="ECO:0000256" key="4">
    <source>
        <dbReference type="ARBA" id="ARBA00022723"/>
    </source>
</evidence>
<evidence type="ECO:0000259" key="9">
    <source>
        <dbReference type="SMART" id="SM01351"/>
    </source>
</evidence>
<keyword evidence="5" id="KW-0378">Hydrolase</keyword>
<evidence type="ECO:0000256" key="1">
    <source>
        <dbReference type="ARBA" id="ARBA00001947"/>
    </source>
</evidence>
<organism evidence="10 11">
    <name type="scientific">Hohenbuehelia grisea</name>
    <dbReference type="NCBI Taxonomy" id="104357"/>
    <lineage>
        <taxon>Eukaryota</taxon>
        <taxon>Fungi</taxon>
        <taxon>Dikarya</taxon>
        <taxon>Basidiomycota</taxon>
        <taxon>Agaricomycotina</taxon>
        <taxon>Agaricomycetes</taxon>
        <taxon>Agaricomycetidae</taxon>
        <taxon>Agaricales</taxon>
        <taxon>Pleurotineae</taxon>
        <taxon>Pleurotaceae</taxon>
        <taxon>Hohenbuehelia</taxon>
    </lineage>
</organism>
<evidence type="ECO:0000256" key="2">
    <source>
        <dbReference type="ARBA" id="ARBA00010279"/>
    </source>
</evidence>
<keyword evidence="3" id="KW-0645">Protease</keyword>
<keyword evidence="6" id="KW-0862">Zinc</keyword>
<keyword evidence="11" id="KW-1185">Reference proteome</keyword>
<comment type="caution">
    <text evidence="10">The sequence shown here is derived from an EMBL/GenBank/DDBJ whole genome shotgun (WGS) entry which is preliminary data.</text>
</comment>
<evidence type="ECO:0000256" key="5">
    <source>
        <dbReference type="ARBA" id="ARBA00022801"/>
    </source>
</evidence>
<keyword evidence="8" id="KW-0732">Signal</keyword>
<comment type="similarity">
    <text evidence="2">Belongs to the peptidase M35 family.</text>
</comment>
<dbReference type="Pfam" id="PF14521">
    <property type="entry name" value="Aspzincin_M35"/>
    <property type="match status" value="1"/>
</dbReference>
<comment type="cofactor">
    <cofactor evidence="1">
        <name>Zn(2+)</name>
        <dbReference type="ChEBI" id="CHEBI:29105"/>
    </cofactor>
</comment>
<dbReference type="SUPFAM" id="SSF55486">
    <property type="entry name" value="Metalloproteases ('zincins'), catalytic domain"/>
    <property type="match status" value="1"/>
</dbReference>
<name>A0ABR3J576_9AGAR</name>
<evidence type="ECO:0000256" key="8">
    <source>
        <dbReference type="SAM" id="SignalP"/>
    </source>
</evidence>
<evidence type="ECO:0000313" key="10">
    <source>
        <dbReference type="EMBL" id="KAL0950791.1"/>
    </source>
</evidence>
<dbReference type="Gene3D" id="3.40.390.10">
    <property type="entry name" value="Collagenase (Catalytic Domain)"/>
    <property type="match status" value="1"/>
</dbReference>
<keyword evidence="4" id="KW-0479">Metal-binding</keyword>
<gene>
    <name evidence="10" type="ORF">HGRIS_007557</name>
</gene>
<dbReference type="EMBL" id="JASNQZ010000011">
    <property type="protein sequence ID" value="KAL0950791.1"/>
    <property type="molecule type" value="Genomic_DNA"/>
</dbReference>
<dbReference type="PANTHER" id="PTHR37016:SF3">
    <property type="entry name" value="NEUTRAL PROTEASE 2-RELATED"/>
    <property type="match status" value="1"/>
</dbReference>
<dbReference type="InterPro" id="IPR024079">
    <property type="entry name" value="MetalloPept_cat_dom_sf"/>
</dbReference>
<feature type="signal peptide" evidence="8">
    <location>
        <begin position="1"/>
        <end position="23"/>
    </location>
</feature>
<dbReference type="Proteomes" id="UP001556367">
    <property type="component" value="Unassembled WGS sequence"/>
</dbReference>
<dbReference type="InterPro" id="IPR050414">
    <property type="entry name" value="Fungal_M35_metalloproteases"/>
</dbReference>
<keyword evidence="7" id="KW-0482">Metalloprotease</keyword>
<dbReference type="PANTHER" id="PTHR37016">
    <property type="match status" value="1"/>
</dbReference>
<dbReference type="SMART" id="SM01351">
    <property type="entry name" value="Aspzincin_M35"/>
    <property type="match status" value="1"/>
</dbReference>
<dbReference type="InterPro" id="IPR029463">
    <property type="entry name" value="Lys_MEP"/>
</dbReference>
<accession>A0ABR3J576</accession>
<evidence type="ECO:0000256" key="3">
    <source>
        <dbReference type="ARBA" id="ARBA00022670"/>
    </source>
</evidence>